<comment type="caution">
    <text evidence="2">The sequence shown here is derived from an EMBL/GenBank/DDBJ whole genome shotgun (WGS) entry which is preliminary data.</text>
</comment>
<feature type="region of interest" description="Disordered" evidence="1">
    <location>
        <begin position="229"/>
        <end position="252"/>
    </location>
</feature>
<keyword evidence="3" id="KW-1185">Reference proteome</keyword>
<gene>
    <name evidence="2" type="ORF">NDU88_004152</name>
</gene>
<dbReference type="AlphaFoldDB" id="A0AAV7RKN5"/>
<name>A0AAV7RKN5_PLEWA</name>
<feature type="compositionally biased region" description="Polar residues" evidence="1">
    <location>
        <begin position="86"/>
        <end position="98"/>
    </location>
</feature>
<evidence type="ECO:0000313" key="3">
    <source>
        <dbReference type="Proteomes" id="UP001066276"/>
    </source>
</evidence>
<evidence type="ECO:0000313" key="2">
    <source>
        <dbReference type="EMBL" id="KAJ1151370.1"/>
    </source>
</evidence>
<protein>
    <submittedName>
        <fullName evidence="2">Uncharacterized protein</fullName>
    </submittedName>
</protein>
<dbReference type="Proteomes" id="UP001066276">
    <property type="component" value="Chromosome 5"/>
</dbReference>
<sequence length="252" mass="26765">MGPGSLPSLHLVFIRLQSFVVVDERSHRLGASGGWLLTLFPLFPLPERECLSPARGPGVSGPRPGPQRRSRCAGPPSQRPPVSSAPMESQSAAHSTQRAGIHNRRRVLSPLQGAPQRAARSTSASPIPAAAILHRCYFRRGRDGDPARPAPSPQSMFRHLSKASVRSAAPAPSLVSPGAPVQSGRVWGPGLQPRRGGSDPLAILFWFGRAAGRARAVFGHLFTSTWSPRGREPTGALEAAPLTQQAAAYSGR</sequence>
<organism evidence="2 3">
    <name type="scientific">Pleurodeles waltl</name>
    <name type="common">Iberian ribbed newt</name>
    <dbReference type="NCBI Taxonomy" id="8319"/>
    <lineage>
        <taxon>Eukaryota</taxon>
        <taxon>Metazoa</taxon>
        <taxon>Chordata</taxon>
        <taxon>Craniata</taxon>
        <taxon>Vertebrata</taxon>
        <taxon>Euteleostomi</taxon>
        <taxon>Amphibia</taxon>
        <taxon>Batrachia</taxon>
        <taxon>Caudata</taxon>
        <taxon>Salamandroidea</taxon>
        <taxon>Salamandridae</taxon>
        <taxon>Pleurodelinae</taxon>
        <taxon>Pleurodeles</taxon>
    </lineage>
</organism>
<accession>A0AAV7RKN5</accession>
<feature type="compositionally biased region" description="Polar residues" evidence="1">
    <location>
        <begin position="242"/>
        <end position="252"/>
    </location>
</feature>
<evidence type="ECO:0000256" key="1">
    <source>
        <dbReference type="SAM" id="MobiDB-lite"/>
    </source>
</evidence>
<reference evidence="2" key="1">
    <citation type="journal article" date="2022" name="bioRxiv">
        <title>Sequencing and chromosome-scale assembly of the giantPleurodeles waltlgenome.</title>
        <authorList>
            <person name="Brown T."/>
            <person name="Elewa A."/>
            <person name="Iarovenko S."/>
            <person name="Subramanian E."/>
            <person name="Araus A.J."/>
            <person name="Petzold A."/>
            <person name="Susuki M."/>
            <person name="Suzuki K.-i.T."/>
            <person name="Hayashi T."/>
            <person name="Toyoda A."/>
            <person name="Oliveira C."/>
            <person name="Osipova E."/>
            <person name="Leigh N.D."/>
            <person name="Simon A."/>
            <person name="Yun M.H."/>
        </authorList>
    </citation>
    <scope>NUCLEOTIDE SEQUENCE</scope>
    <source>
        <strain evidence="2">20211129_DDA</strain>
        <tissue evidence="2">Liver</tissue>
    </source>
</reference>
<dbReference type="EMBL" id="JANPWB010000009">
    <property type="protein sequence ID" value="KAJ1151370.1"/>
    <property type="molecule type" value="Genomic_DNA"/>
</dbReference>
<feature type="region of interest" description="Disordered" evidence="1">
    <location>
        <begin position="168"/>
        <end position="193"/>
    </location>
</feature>
<feature type="region of interest" description="Disordered" evidence="1">
    <location>
        <begin position="54"/>
        <end position="103"/>
    </location>
</feature>
<proteinExistence type="predicted"/>